<name>U5DAX9_AMBTC</name>
<sequence>MELAILSLGLPCLNIYIRGSRAPKRNQPSLFKKALLDRRCPNNALNTFVFSSAPFSHAESLAAPRKTSMDEPHAGKLARVVLIGDPGILY</sequence>
<dbReference type="AlphaFoldDB" id="U5DAX9"/>
<dbReference type="EMBL" id="KI392088">
    <property type="protein sequence ID" value="ERN18572.1"/>
    <property type="molecule type" value="Genomic_DNA"/>
</dbReference>
<protein>
    <submittedName>
        <fullName evidence="1">Uncharacterized protein</fullName>
    </submittedName>
</protein>
<reference evidence="2" key="1">
    <citation type="journal article" date="2013" name="Science">
        <title>The Amborella genome and the evolution of flowering plants.</title>
        <authorList>
            <consortium name="Amborella Genome Project"/>
        </authorList>
    </citation>
    <scope>NUCLEOTIDE SEQUENCE [LARGE SCALE GENOMIC DNA]</scope>
</reference>
<dbReference type="Gramene" id="ERN18572">
    <property type="protein sequence ID" value="ERN18572"/>
    <property type="gene ID" value="AMTR_s00065p00126250"/>
</dbReference>
<dbReference type="Proteomes" id="UP000017836">
    <property type="component" value="Unassembled WGS sequence"/>
</dbReference>
<evidence type="ECO:0000313" key="2">
    <source>
        <dbReference type="Proteomes" id="UP000017836"/>
    </source>
</evidence>
<proteinExistence type="predicted"/>
<accession>U5DAX9</accession>
<keyword evidence="2" id="KW-1185">Reference proteome</keyword>
<evidence type="ECO:0000313" key="1">
    <source>
        <dbReference type="EMBL" id="ERN18572.1"/>
    </source>
</evidence>
<organism evidence="1 2">
    <name type="scientific">Amborella trichopoda</name>
    <dbReference type="NCBI Taxonomy" id="13333"/>
    <lineage>
        <taxon>Eukaryota</taxon>
        <taxon>Viridiplantae</taxon>
        <taxon>Streptophyta</taxon>
        <taxon>Embryophyta</taxon>
        <taxon>Tracheophyta</taxon>
        <taxon>Spermatophyta</taxon>
        <taxon>Magnoliopsida</taxon>
        <taxon>Amborellales</taxon>
        <taxon>Amborellaceae</taxon>
        <taxon>Amborella</taxon>
    </lineage>
</organism>
<dbReference type="HOGENOM" id="CLU_2443789_0_0_1"/>
<gene>
    <name evidence="1" type="ORF">AMTR_s00065p00126250</name>
</gene>